<dbReference type="HOGENOM" id="CLU_847275_0_0_1"/>
<keyword evidence="2" id="KW-0732">Signal</keyword>
<dbReference type="AlphaFoldDB" id="A0A0B1NYF2"/>
<feature type="compositionally biased region" description="Low complexity" evidence="1">
    <location>
        <begin position="81"/>
        <end position="90"/>
    </location>
</feature>
<protein>
    <recommendedName>
        <fullName evidence="5">Mating-type switching protein swi10</fullName>
    </recommendedName>
</protein>
<evidence type="ECO:0000256" key="2">
    <source>
        <dbReference type="SAM" id="SignalP"/>
    </source>
</evidence>
<organism evidence="3 4">
    <name type="scientific">Uncinula necator</name>
    <name type="common">Grape powdery mildew</name>
    <dbReference type="NCBI Taxonomy" id="52586"/>
    <lineage>
        <taxon>Eukaryota</taxon>
        <taxon>Fungi</taxon>
        <taxon>Dikarya</taxon>
        <taxon>Ascomycota</taxon>
        <taxon>Pezizomycotina</taxon>
        <taxon>Leotiomycetes</taxon>
        <taxon>Erysiphales</taxon>
        <taxon>Erysiphaceae</taxon>
        <taxon>Erysiphe</taxon>
    </lineage>
</organism>
<sequence>MDLLLCILSMLRKMAWNLPASESSRTKLQKNRRQRKRVNKICSRDMLDVVRKSSLGLCLQSQEALGLMTAHFPPPPPEPQSLKNHSPSYSNSSSLYSVDCMRHPNVRRTRPKTPIRRVGQREDVALPCQGVARKLAADYQSVLPSRDTSQEDLGCQNQPLRKLRKVKSQISLRDLSKDQAEPQVKRSKTTDSDCDVETLVGSETTSLDSKINDEFWRVPSTRKPTYPSIKADRGNGDADIGLQICVDLLTNELASILFRHHPVEDNDRASELQILLMIEAYETIQKQIHERAMDPCVTVHHVRYLEQLLENWLDVLYDLYERSRFSHHQLEESEEKSSIIDNHFTDYIEADSWAPISTTLNITRTEVHV</sequence>
<proteinExistence type="predicted"/>
<feature type="region of interest" description="Disordered" evidence="1">
    <location>
        <begin position="70"/>
        <end position="90"/>
    </location>
</feature>
<evidence type="ECO:0000256" key="1">
    <source>
        <dbReference type="SAM" id="MobiDB-lite"/>
    </source>
</evidence>
<feature type="signal peptide" evidence="2">
    <location>
        <begin position="1"/>
        <end position="17"/>
    </location>
</feature>
<reference evidence="3 4" key="1">
    <citation type="journal article" date="2014" name="BMC Genomics">
        <title>Adaptive genomic structural variation in the grape powdery mildew pathogen, Erysiphe necator.</title>
        <authorList>
            <person name="Jones L."/>
            <person name="Riaz S."/>
            <person name="Morales-Cruz A."/>
            <person name="Amrine K.C."/>
            <person name="McGuire B."/>
            <person name="Gubler W.D."/>
            <person name="Walker M.A."/>
            <person name="Cantu D."/>
        </authorList>
    </citation>
    <scope>NUCLEOTIDE SEQUENCE [LARGE SCALE GENOMIC DNA]</scope>
    <source>
        <strain evidence="4">c</strain>
    </source>
</reference>
<comment type="caution">
    <text evidence="3">The sequence shown here is derived from an EMBL/GenBank/DDBJ whole genome shotgun (WGS) entry which is preliminary data.</text>
</comment>
<dbReference type="Proteomes" id="UP000030854">
    <property type="component" value="Unassembled WGS sequence"/>
</dbReference>
<gene>
    <name evidence="3" type="ORF">EV44_g0036</name>
</gene>
<dbReference type="OMA" id="QIHERAM"/>
<feature type="chain" id="PRO_5002080375" description="Mating-type switching protein swi10" evidence="2">
    <location>
        <begin position="18"/>
        <end position="369"/>
    </location>
</feature>
<name>A0A0B1NYF2_UNCNE</name>
<keyword evidence="4" id="KW-1185">Reference proteome</keyword>
<evidence type="ECO:0000313" key="3">
    <source>
        <dbReference type="EMBL" id="KHJ31397.1"/>
    </source>
</evidence>
<evidence type="ECO:0008006" key="5">
    <source>
        <dbReference type="Google" id="ProtNLM"/>
    </source>
</evidence>
<feature type="region of interest" description="Disordered" evidence="1">
    <location>
        <begin position="171"/>
        <end position="192"/>
    </location>
</feature>
<accession>A0A0B1NYF2</accession>
<evidence type="ECO:0000313" key="4">
    <source>
        <dbReference type="Proteomes" id="UP000030854"/>
    </source>
</evidence>
<dbReference type="EMBL" id="JNVN01002935">
    <property type="protein sequence ID" value="KHJ31397.1"/>
    <property type="molecule type" value="Genomic_DNA"/>
</dbReference>
<feature type="compositionally biased region" description="Basic and acidic residues" evidence="1">
    <location>
        <begin position="174"/>
        <end position="191"/>
    </location>
</feature>